<proteinExistence type="inferred from homology"/>
<name>A0A0Q9YEU3_9GAMM</name>
<evidence type="ECO:0000256" key="3">
    <source>
        <dbReference type="ARBA" id="ARBA00023274"/>
    </source>
</evidence>
<reference evidence="7" key="3">
    <citation type="submission" date="2021-06" db="EMBL/GenBank/DDBJ databases">
        <title>Genomic Description and Analysis of Intracellular Bacteria, Candidatus Berkiella cookevillensis and Candidatus Berkiella aquae.</title>
        <authorList>
            <person name="Kidane D.T."/>
            <person name="Mehari Y.T."/>
            <person name="Rice F.C."/>
            <person name="Arivett B.A."/>
            <person name="Farone A.L."/>
            <person name="Berk S.G."/>
            <person name="Farone M.B."/>
        </authorList>
    </citation>
    <scope>NUCLEOTIDE SEQUENCE</scope>
    <source>
        <strain evidence="7">CC99</strain>
    </source>
</reference>
<dbReference type="Gene3D" id="1.10.287.310">
    <property type="match status" value="1"/>
</dbReference>
<dbReference type="OrthoDB" id="9815192at2"/>
<dbReference type="PANTHER" id="PTHR10916">
    <property type="entry name" value="60S RIBOSOMAL PROTEIN L35/50S RIBOSOMAL PROTEIN L29"/>
    <property type="match status" value="1"/>
</dbReference>
<gene>
    <name evidence="5 6" type="primary">rpmC</name>
    <name evidence="6" type="ORF">CC99x_01026</name>
    <name evidence="7" type="ORF">CC99x_010765</name>
</gene>
<protein>
    <recommendedName>
        <fullName evidence="4 5">Large ribosomal subunit protein uL29</fullName>
    </recommendedName>
</protein>
<dbReference type="CDD" id="cd00427">
    <property type="entry name" value="Ribosomal_L29_HIP"/>
    <property type="match status" value="1"/>
</dbReference>
<dbReference type="GO" id="GO:0006412">
    <property type="term" value="P:translation"/>
    <property type="evidence" value="ECO:0007669"/>
    <property type="project" value="UniProtKB-UniRule"/>
</dbReference>
<dbReference type="PATRIC" id="fig|1590042.3.peg.1046"/>
<evidence type="ECO:0000313" key="6">
    <source>
        <dbReference type="EMBL" id="KRG19036.1"/>
    </source>
</evidence>
<organism evidence="6">
    <name type="scientific">Candidatus Berkiella cookevillensis</name>
    <dbReference type="NCBI Taxonomy" id="437022"/>
    <lineage>
        <taxon>Bacteria</taxon>
        <taxon>Pseudomonadati</taxon>
        <taxon>Pseudomonadota</taxon>
        <taxon>Gammaproteobacteria</taxon>
        <taxon>Candidatus Berkiellales</taxon>
        <taxon>Candidatus Berkiellaceae</taxon>
        <taxon>Candidatus Berkiella</taxon>
    </lineage>
</organism>
<dbReference type="InterPro" id="IPR001854">
    <property type="entry name" value="Ribosomal_uL29"/>
</dbReference>
<dbReference type="FunFam" id="1.10.287.310:FF:000001">
    <property type="entry name" value="50S ribosomal protein L29"/>
    <property type="match status" value="1"/>
</dbReference>
<comment type="caution">
    <text evidence="6">The sequence shown here is derived from an EMBL/GenBank/DDBJ whole genome shotgun (WGS) entry which is preliminary data.</text>
</comment>
<dbReference type="NCBIfam" id="TIGR00012">
    <property type="entry name" value="L29"/>
    <property type="match status" value="1"/>
</dbReference>
<dbReference type="STRING" id="437022.CC99x_01026"/>
<dbReference type="EMBL" id="LKHV01000004">
    <property type="protein sequence ID" value="KRG19036.1"/>
    <property type="molecule type" value="Genomic_DNA"/>
</dbReference>
<keyword evidence="8" id="KW-1185">Reference proteome</keyword>
<accession>A0A0Q9YEU3</accession>
<dbReference type="SUPFAM" id="SSF46561">
    <property type="entry name" value="Ribosomal protein L29 (L29p)"/>
    <property type="match status" value="1"/>
</dbReference>
<evidence type="ECO:0000313" key="7">
    <source>
        <dbReference type="EMBL" id="MCS5709386.1"/>
    </source>
</evidence>
<dbReference type="HAMAP" id="MF_00374">
    <property type="entry name" value="Ribosomal_uL29"/>
    <property type="match status" value="1"/>
</dbReference>
<keyword evidence="2 5" id="KW-0689">Ribosomal protein</keyword>
<evidence type="ECO:0000256" key="4">
    <source>
        <dbReference type="ARBA" id="ARBA00035204"/>
    </source>
</evidence>
<keyword evidence="3 5" id="KW-0687">Ribonucleoprotein</keyword>
<dbReference type="Pfam" id="PF00831">
    <property type="entry name" value="Ribosomal_L29"/>
    <property type="match status" value="1"/>
</dbReference>
<dbReference type="AlphaFoldDB" id="A0A0Q9YEU3"/>
<dbReference type="GO" id="GO:0022625">
    <property type="term" value="C:cytosolic large ribosomal subunit"/>
    <property type="evidence" value="ECO:0007669"/>
    <property type="project" value="TreeGrafter"/>
</dbReference>
<dbReference type="InterPro" id="IPR050063">
    <property type="entry name" value="Ribosomal_protein_uL29"/>
</dbReference>
<dbReference type="PANTHER" id="PTHR10916:SF0">
    <property type="entry name" value="LARGE RIBOSOMAL SUBUNIT PROTEIN UL29C"/>
    <property type="match status" value="1"/>
</dbReference>
<sequence>MKIDSLKSLDMESLKKVLSEFRTEQFVLKMQVSNGQVKTTHRIREIRKNIARVKTILTEKQRG</sequence>
<evidence type="ECO:0000256" key="1">
    <source>
        <dbReference type="ARBA" id="ARBA00009254"/>
    </source>
</evidence>
<evidence type="ECO:0000313" key="8">
    <source>
        <dbReference type="Proteomes" id="UP000051494"/>
    </source>
</evidence>
<dbReference type="GO" id="GO:0003735">
    <property type="term" value="F:structural constituent of ribosome"/>
    <property type="evidence" value="ECO:0007669"/>
    <property type="project" value="InterPro"/>
</dbReference>
<evidence type="ECO:0000256" key="2">
    <source>
        <dbReference type="ARBA" id="ARBA00022980"/>
    </source>
</evidence>
<reference evidence="7" key="2">
    <citation type="journal article" date="2016" name="Genome Announc.">
        <title>Draft Genome Sequences of Two Novel Amoeba-Resistant Intranuclear Bacteria, 'Candidatus Berkiella cookevillensis' and 'Candidatus Berkiella aquae'.</title>
        <authorList>
            <person name="Mehari Y.T."/>
            <person name="Arivett B.A."/>
            <person name="Farone A.L."/>
            <person name="Gunderson J.H."/>
            <person name="Farone M.B."/>
        </authorList>
    </citation>
    <scope>NUCLEOTIDE SEQUENCE</scope>
    <source>
        <strain evidence="7">CC99</strain>
    </source>
</reference>
<dbReference type="Proteomes" id="UP000051494">
    <property type="component" value="Unassembled WGS sequence"/>
</dbReference>
<dbReference type="EMBL" id="LKHV02000001">
    <property type="protein sequence ID" value="MCS5709386.1"/>
    <property type="molecule type" value="Genomic_DNA"/>
</dbReference>
<evidence type="ECO:0000256" key="5">
    <source>
        <dbReference type="HAMAP-Rule" id="MF_00374"/>
    </source>
</evidence>
<reference evidence="6" key="1">
    <citation type="submission" date="2015-09" db="EMBL/GenBank/DDBJ databases">
        <title>Draft Genome Sequences of Two Novel Amoeba-resistant Intranuclear Bacteria, Candidatus Berkiella cookevillensis and Candidatus Berkiella aquae.</title>
        <authorList>
            <person name="Mehari Y.T."/>
            <person name="Arivett B.A."/>
            <person name="Farone A.L."/>
            <person name="Gunderson J.H."/>
            <person name="Farone M.B."/>
        </authorList>
    </citation>
    <scope>NUCLEOTIDE SEQUENCE [LARGE SCALE GENOMIC DNA]</scope>
    <source>
        <strain evidence="6">CC99</strain>
    </source>
</reference>
<comment type="similarity">
    <text evidence="1 5">Belongs to the universal ribosomal protein uL29 family.</text>
</comment>
<dbReference type="RefSeq" id="WP_057624148.1">
    <property type="nucleotide sequence ID" value="NZ_LKHV02000001.1"/>
</dbReference>
<dbReference type="InterPro" id="IPR036049">
    <property type="entry name" value="Ribosomal_uL29_sf"/>
</dbReference>